<protein>
    <recommendedName>
        <fullName evidence="2">tyrosinase</fullName>
        <ecNumber evidence="2">1.14.18.1</ecNumber>
    </recommendedName>
</protein>
<dbReference type="Proteomes" id="UP001498398">
    <property type="component" value="Unassembled WGS sequence"/>
</dbReference>
<evidence type="ECO:0000313" key="10">
    <source>
        <dbReference type="EMBL" id="KAK7457900.1"/>
    </source>
</evidence>
<keyword evidence="5" id="KW-0470">Melanin biosynthesis</keyword>
<dbReference type="PANTHER" id="PTHR11474">
    <property type="entry name" value="TYROSINASE FAMILY MEMBER"/>
    <property type="match status" value="1"/>
</dbReference>
<feature type="compositionally biased region" description="Polar residues" evidence="8">
    <location>
        <begin position="227"/>
        <end position="240"/>
    </location>
</feature>
<evidence type="ECO:0000256" key="8">
    <source>
        <dbReference type="SAM" id="MobiDB-lite"/>
    </source>
</evidence>
<evidence type="ECO:0000256" key="6">
    <source>
        <dbReference type="ARBA" id="ARBA00048233"/>
    </source>
</evidence>
<dbReference type="SUPFAM" id="SSF48056">
    <property type="entry name" value="Di-copper centre-containing domain"/>
    <property type="match status" value="1"/>
</dbReference>
<evidence type="ECO:0000256" key="3">
    <source>
        <dbReference type="ARBA" id="ARBA00022723"/>
    </source>
</evidence>
<keyword evidence="11" id="KW-1185">Reference proteome</keyword>
<dbReference type="EMBL" id="JBANRG010000019">
    <property type="protein sequence ID" value="KAK7457900.1"/>
    <property type="molecule type" value="Genomic_DNA"/>
</dbReference>
<evidence type="ECO:0000259" key="9">
    <source>
        <dbReference type="Pfam" id="PF00264"/>
    </source>
</evidence>
<evidence type="ECO:0000256" key="7">
    <source>
        <dbReference type="ARBA" id="ARBA00048881"/>
    </source>
</evidence>
<reference evidence="10 11" key="1">
    <citation type="submission" date="2024-01" db="EMBL/GenBank/DDBJ databases">
        <title>A draft genome for the cacao thread blight pathogen Marasmiellus scandens.</title>
        <authorList>
            <person name="Baruah I.K."/>
            <person name="Leung J."/>
            <person name="Bukari Y."/>
            <person name="Amoako-Attah I."/>
            <person name="Meinhardt L.W."/>
            <person name="Bailey B.A."/>
            <person name="Cohen S.P."/>
        </authorList>
    </citation>
    <scope>NUCLEOTIDE SEQUENCE [LARGE SCALE GENOMIC DNA]</scope>
    <source>
        <strain evidence="10 11">GH-19</strain>
    </source>
</reference>
<dbReference type="InterPro" id="IPR050316">
    <property type="entry name" value="Tyrosinase/Hemocyanin"/>
</dbReference>
<evidence type="ECO:0000256" key="2">
    <source>
        <dbReference type="ARBA" id="ARBA00011906"/>
    </source>
</evidence>
<keyword evidence="3" id="KW-0479">Metal-binding</keyword>
<feature type="region of interest" description="Disordered" evidence="8">
    <location>
        <begin position="215"/>
        <end position="240"/>
    </location>
</feature>
<evidence type="ECO:0000256" key="5">
    <source>
        <dbReference type="ARBA" id="ARBA00023101"/>
    </source>
</evidence>
<gene>
    <name evidence="10" type="ORF">VKT23_010247</name>
</gene>
<accession>A0ABR1JGJ4</accession>
<feature type="domain" description="Tyrosinase copper-binding" evidence="9">
    <location>
        <begin position="62"/>
        <end position="242"/>
    </location>
</feature>
<name>A0ABR1JGJ4_9AGAR</name>
<comment type="catalytic activity">
    <reaction evidence="7">
        <text>L-tyrosine + O2 = L-dopaquinone + H2O</text>
        <dbReference type="Rhea" id="RHEA:18117"/>
        <dbReference type="ChEBI" id="CHEBI:15377"/>
        <dbReference type="ChEBI" id="CHEBI:15379"/>
        <dbReference type="ChEBI" id="CHEBI:57924"/>
        <dbReference type="ChEBI" id="CHEBI:58315"/>
        <dbReference type="EC" id="1.14.18.1"/>
    </reaction>
</comment>
<dbReference type="PANTHER" id="PTHR11474:SF76">
    <property type="entry name" value="SHKT DOMAIN-CONTAINING PROTEIN"/>
    <property type="match status" value="1"/>
</dbReference>
<comment type="caution">
    <text evidence="10">The sequence shown here is derived from an EMBL/GenBank/DDBJ whole genome shotgun (WGS) entry which is preliminary data.</text>
</comment>
<keyword evidence="4" id="KW-0186">Copper</keyword>
<comment type="catalytic activity">
    <reaction evidence="6">
        <text>2 L-dopa + O2 = 2 L-dopaquinone + 2 H2O</text>
        <dbReference type="Rhea" id="RHEA:34287"/>
        <dbReference type="ChEBI" id="CHEBI:15377"/>
        <dbReference type="ChEBI" id="CHEBI:15379"/>
        <dbReference type="ChEBI" id="CHEBI:57504"/>
        <dbReference type="ChEBI" id="CHEBI:57924"/>
        <dbReference type="EC" id="1.14.18.1"/>
    </reaction>
</comment>
<dbReference type="InterPro" id="IPR002227">
    <property type="entry name" value="Tyrosinase_Cu-bd"/>
</dbReference>
<dbReference type="EC" id="1.14.18.1" evidence="2"/>
<proteinExistence type="inferred from homology"/>
<comment type="similarity">
    <text evidence="1">Belongs to the tyrosinase family.</text>
</comment>
<evidence type="ECO:0000256" key="1">
    <source>
        <dbReference type="ARBA" id="ARBA00009928"/>
    </source>
</evidence>
<evidence type="ECO:0000313" key="11">
    <source>
        <dbReference type="Proteomes" id="UP001498398"/>
    </source>
</evidence>
<sequence length="253" mass="29026">MPLTYETYPITGIQNPGSIHGQRVPLRIEVDEFFIGEQYTIQRTLFYLAMTKFQKISPGEKLSYFQIAGIHGLPHITWDGLSGYHSQYCTHNNTLFGTWHRVYMALFEQRLHEIMINEVIPEYDIYGMRDVLVKEANSFRLPYWDWAAKKKRTDPQTGETVEVYDLPLIVLKPTVKVWTGVPTIPTKDVEIPNPLYCFRTEKAMAEYGVTSVQISGPRQPYEATPSDRAQATSRCPENPNSDTLHMDAFISGV</sequence>
<evidence type="ECO:0000256" key="4">
    <source>
        <dbReference type="ARBA" id="ARBA00023008"/>
    </source>
</evidence>
<dbReference type="Pfam" id="PF00264">
    <property type="entry name" value="Tyrosinase"/>
    <property type="match status" value="1"/>
</dbReference>
<dbReference type="InterPro" id="IPR008922">
    <property type="entry name" value="Di-copper_centre_dom_sf"/>
</dbReference>
<dbReference type="Gene3D" id="1.10.1280.10">
    <property type="entry name" value="Di-copper center containing domain from catechol oxidase"/>
    <property type="match status" value="1"/>
</dbReference>
<organism evidence="10 11">
    <name type="scientific">Marasmiellus scandens</name>
    <dbReference type="NCBI Taxonomy" id="2682957"/>
    <lineage>
        <taxon>Eukaryota</taxon>
        <taxon>Fungi</taxon>
        <taxon>Dikarya</taxon>
        <taxon>Basidiomycota</taxon>
        <taxon>Agaricomycotina</taxon>
        <taxon>Agaricomycetes</taxon>
        <taxon>Agaricomycetidae</taxon>
        <taxon>Agaricales</taxon>
        <taxon>Marasmiineae</taxon>
        <taxon>Omphalotaceae</taxon>
        <taxon>Marasmiellus</taxon>
    </lineage>
</organism>